<gene>
    <name evidence="12" type="ORF">GE061_019061</name>
</gene>
<dbReference type="PANTHER" id="PTHR13238">
    <property type="entry name" value="PROTEIN C21ORF59"/>
    <property type="match status" value="1"/>
</dbReference>
<dbReference type="GO" id="GO:0005737">
    <property type="term" value="C:cytoplasm"/>
    <property type="evidence" value="ECO:0007669"/>
    <property type="project" value="UniProtKB-SubCell"/>
</dbReference>
<comment type="similarity">
    <text evidence="2">In the N-terminal section; belongs to the ubiquitin family.</text>
</comment>
<organism evidence="12 13">
    <name type="scientific">Apolygus lucorum</name>
    <name type="common">Small green plant bug</name>
    <name type="synonym">Lygocoris lucorum</name>
    <dbReference type="NCBI Taxonomy" id="248454"/>
    <lineage>
        <taxon>Eukaryota</taxon>
        <taxon>Metazoa</taxon>
        <taxon>Ecdysozoa</taxon>
        <taxon>Arthropoda</taxon>
        <taxon>Hexapoda</taxon>
        <taxon>Insecta</taxon>
        <taxon>Pterygota</taxon>
        <taxon>Neoptera</taxon>
        <taxon>Paraneoptera</taxon>
        <taxon>Hemiptera</taxon>
        <taxon>Heteroptera</taxon>
        <taxon>Panheteroptera</taxon>
        <taxon>Cimicomorpha</taxon>
        <taxon>Miridae</taxon>
        <taxon>Mirini</taxon>
        <taxon>Apolygus</taxon>
    </lineage>
</organism>
<dbReference type="InterPro" id="IPR038582">
    <property type="entry name" value="Ribosomal_eS31_euk-type_sf"/>
</dbReference>
<feature type="domain" description="Ubiquitin-like" evidence="11">
    <location>
        <begin position="1"/>
        <end position="76"/>
    </location>
</feature>
<dbReference type="PROSITE" id="PS50053">
    <property type="entry name" value="UBIQUITIN_2"/>
    <property type="match status" value="1"/>
</dbReference>
<name>A0A8S9X7E3_APOLU</name>
<evidence type="ECO:0000256" key="3">
    <source>
        <dbReference type="ARBA" id="ARBA00009619"/>
    </source>
</evidence>
<keyword evidence="8" id="KW-0689">Ribosomal protein</keyword>
<comment type="caution">
    <text evidence="12">The sequence shown here is derived from an EMBL/GenBank/DDBJ whole genome shotgun (WGS) entry which is preliminary data.</text>
</comment>
<dbReference type="GO" id="GO:0003352">
    <property type="term" value="P:regulation of cilium movement"/>
    <property type="evidence" value="ECO:0007669"/>
    <property type="project" value="InterPro"/>
</dbReference>
<dbReference type="InterPro" id="IPR011332">
    <property type="entry name" value="Ribosomal_zn-bd"/>
</dbReference>
<comment type="similarity">
    <text evidence="4">In the C-terminal section; belongs to the eukaryotic ribosomal protein eS31 family.</text>
</comment>
<keyword evidence="13" id="KW-1185">Reference proteome</keyword>
<evidence type="ECO:0000256" key="2">
    <source>
        <dbReference type="ARBA" id="ARBA00008373"/>
    </source>
</evidence>
<evidence type="ECO:0000256" key="4">
    <source>
        <dbReference type="ARBA" id="ARBA00009891"/>
    </source>
</evidence>
<dbReference type="InterPro" id="IPR021298">
    <property type="entry name" value="CFAP298"/>
</dbReference>
<dbReference type="SUPFAM" id="SSF54236">
    <property type="entry name" value="Ubiquitin-like"/>
    <property type="match status" value="1"/>
</dbReference>
<dbReference type="SUPFAM" id="SSF57829">
    <property type="entry name" value="Zn-binding ribosomal proteins"/>
    <property type="match status" value="1"/>
</dbReference>
<dbReference type="FunFam" id="3.10.20.90:FF:000008">
    <property type="entry name" value="Ubiquitin-40S ribosomal protein S27a"/>
    <property type="match status" value="1"/>
</dbReference>
<dbReference type="EMBL" id="WIXP02000009">
    <property type="protein sequence ID" value="KAF6204897.1"/>
    <property type="molecule type" value="Genomic_DNA"/>
</dbReference>
<dbReference type="Gene3D" id="6.20.50.150">
    <property type="match status" value="1"/>
</dbReference>
<dbReference type="CDD" id="cd01803">
    <property type="entry name" value="Ubl_ubiquitin"/>
    <property type="match status" value="1"/>
</dbReference>
<evidence type="ECO:0000256" key="5">
    <source>
        <dbReference type="ARBA" id="ARBA00022490"/>
    </source>
</evidence>
<dbReference type="SMART" id="SM00213">
    <property type="entry name" value="UBQ"/>
    <property type="match status" value="1"/>
</dbReference>
<comment type="subcellular location">
    <subcellularLocation>
        <location evidence="1">Cytoplasm</location>
    </subcellularLocation>
</comment>
<evidence type="ECO:0000256" key="8">
    <source>
        <dbReference type="ARBA" id="ARBA00022980"/>
    </source>
</evidence>
<evidence type="ECO:0000313" key="13">
    <source>
        <dbReference type="Proteomes" id="UP000466442"/>
    </source>
</evidence>
<dbReference type="AlphaFoldDB" id="A0A8S9X7E3"/>
<dbReference type="GO" id="GO:1990904">
    <property type="term" value="C:ribonucleoprotein complex"/>
    <property type="evidence" value="ECO:0007669"/>
    <property type="project" value="UniProtKB-KW"/>
</dbReference>
<evidence type="ECO:0000259" key="11">
    <source>
        <dbReference type="PROSITE" id="PS50053"/>
    </source>
</evidence>
<dbReference type="InterPro" id="IPR000626">
    <property type="entry name" value="Ubiquitin-like_dom"/>
</dbReference>
<dbReference type="PROSITE" id="PS00299">
    <property type="entry name" value="UBIQUITIN_1"/>
    <property type="match status" value="1"/>
</dbReference>
<keyword evidence="5" id="KW-0963">Cytoplasm</keyword>
<evidence type="ECO:0000256" key="6">
    <source>
        <dbReference type="ARBA" id="ARBA00022499"/>
    </source>
</evidence>
<dbReference type="PRINTS" id="PR00348">
    <property type="entry name" value="UBIQUITIN"/>
</dbReference>
<keyword evidence="7" id="KW-0862">Zinc</keyword>
<sequence length="426" mass="48545">MQIFVKTLTGKTITLEVEPSDTIENVKAKIQDKEGIPPDQQRLIFAGKQLEDGRTLSDYNIQKESTLHLVLRLRGGAKKRKKKNYSTPKKIKHKKKKIKLAVLKYYKVDENGKISRLRRECPSEQCGAGVFMAAMEDRHYCGKCSYTLCIYICHLRVRAHFAMVVLHVKCRDESQFLFNTTVNSSTTEVIADVVAVYNGRLKISRICYEMEELAKHGTTYPPEILGLLEEQVQELGLKDEWGETCVPSGGWTMNKDPVGRRNGKQPTQEMQNVITKTIEEVKARVSKKKVDANQCLTHKSIQETLDILRGATMIVYPMGLPPHEPIRLELENNEDLSGTQASAEVVDPNLAQLWFSGKEILRGKKMKDFVGSNEKTKVIVKISQVGKGAPGREPVMTEEERKQMMLREYRRQEELKVSVYSSTWVR</sequence>
<dbReference type="PANTHER" id="PTHR13238:SF0">
    <property type="entry name" value="CILIA- AND FLAGELLA-ASSOCIATED PROTEIN 298"/>
    <property type="match status" value="1"/>
</dbReference>
<dbReference type="InterPro" id="IPR019954">
    <property type="entry name" value="Ubiquitin_CS"/>
</dbReference>
<dbReference type="GO" id="GO:0006412">
    <property type="term" value="P:translation"/>
    <property type="evidence" value="ECO:0007669"/>
    <property type="project" value="InterPro"/>
</dbReference>
<evidence type="ECO:0000256" key="7">
    <source>
        <dbReference type="ARBA" id="ARBA00022833"/>
    </source>
</evidence>
<dbReference type="Pfam" id="PF11069">
    <property type="entry name" value="CFAP298"/>
    <property type="match status" value="1"/>
</dbReference>
<dbReference type="GO" id="GO:0005840">
    <property type="term" value="C:ribosome"/>
    <property type="evidence" value="ECO:0007669"/>
    <property type="project" value="UniProtKB-KW"/>
</dbReference>
<evidence type="ECO:0000256" key="10">
    <source>
        <dbReference type="ARBA" id="ARBA00035296"/>
    </source>
</evidence>
<dbReference type="InterPro" id="IPR002906">
    <property type="entry name" value="Ribosomal_eS31"/>
</dbReference>
<dbReference type="Proteomes" id="UP000466442">
    <property type="component" value="Linkage Group LG9"/>
</dbReference>
<reference evidence="12" key="1">
    <citation type="journal article" date="2021" name="Mol. Ecol. Resour.">
        <title>Apolygus lucorum genome provides insights into omnivorousness and mesophyll feeding.</title>
        <authorList>
            <person name="Liu Y."/>
            <person name="Liu H."/>
            <person name="Wang H."/>
            <person name="Huang T."/>
            <person name="Liu B."/>
            <person name="Yang B."/>
            <person name="Yin L."/>
            <person name="Li B."/>
            <person name="Zhang Y."/>
            <person name="Zhang S."/>
            <person name="Jiang F."/>
            <person name="Zhang X."/>
            <person name="Ren Y."/>
            <person name="Wang B."/>
            <person name="Wang S."/>
            <person name="Lu Y."/>
            <person name="Wu K."/>
            <person name="Fan W."/>
            <person name="Wang G."/>
        </authorList>
    </citation>
    <scope>NUCLEOTIDE SEQUENCE</scope>
    <source>
        <strain evidence="12">12Hb</strain>
    </source>
</reference>
<dbReference type="SMART" id="SM01402">
    <property type="entry name" value="Ribosomal_S27"/>
    <property type="match status" value="1"/>
</dbReference>
<keyword evidence="6" id="KW-1017">Isopeptide bond</keyword>
<comment type="similarity">
    <text evidence="3">Belongs to the CFAP298 family.</text>
</comment>
<dbReference type="GO" id="GO:0003735">
    <property type="term" value="F:structural constituent of ribosome"/>
    <property type="evidence" value="ECO:0007669"/>
    <property type="project" value="InterPro"/>
</dbReference>
<keyword evidence="9" id="KW-0687">Ribonucleoprotein</keyword>
<evidence type="ECO:0000256" key="1">
    <source>
        <dbReference type="ARBA" id="ARBA00004496"/>
    </source>
</evidence>
<proteinExistence type="inferred from homology"/>
<protein>
    <recommendedName>
        <fullName evidence="10">Ubiquitin-ribosomal protein eS31 fusion protein</fullName>
    </recommendedName>
</protein>
<dbReference type="Pfam" id="PF00240">
    <property type="entry name" value="ubiquitin"/>
    <property type="match status" value="1"/>
</dbReference>
<dbReference type="InterPro" id="IPR029071">
    <property type="entry name" value="Ubiquitin-like_domsf"/>
</dbReference>
<dbReference type="Gene3D" id="3.10.20.90">
    <property type="entry name" value="Phosphatidylinositol 3-kinase Catalytic Subunit, Chain A, domain 1"/>
    <property type="match status" value="1"/>
</dbReference>
<dbReference type="InterPro" id="IPR019956">
    <property type="entry name" value="Ubiquitin_dom"/>
</dbReference>
<evidence type="ECO:0000313" key="12">
    <source>
        <dbReference type="EMBL" id="KAF6204897.1"/>
    </source>
</evidence>
<dbReference type="Pfam" id="PF01599">
    <property type="entry name" value="Ribosomal_S27"/>
    <property type="match status" value="1"/>
</dbReference>
<dbReference type="OrthoDB" id="276065at2759"/>
<evidence type="ECO:0000256" key="9">
    <source>
        <dbReference type="ARBA" id="ARBA00023274"/>
    </source>
</evidence>
<accession>A0A8S9X7E3</accession>